<keyword evidence="2" id="KW-1185">Reference proteome</keyword>
<dbReference type="STRING" id="1925591.BI308_18060"/>
<dbReference type="EMBL" id="MLAW01000036">
    <property type="protein sequence ID" value="OJJ24172.1"/>
    <property type="molecule type" value="Genomic_DNA"/>
</dbReference>
<reference evidence="1" key="1">
    <citation type="submission" date="2016-10" db="EMBL/GenBank/DDBJ databases">
        <title>CRISPR-Cas defence system in Roseofilum reptotaenium: evidence of a bacteriophage-cyanobacterium arms race in the coral black band disease.</title>
        <authorList>
            <person name="Buerger P."/>
            <person name="Wood-Charlson E.M."/>
            <person name="Weynberg K.D."/>
            <person name="Willis B."/>
            <person name="Van Oppen M.J."/>
        </authorList>
    </citation>
    <scope>NUCLEOTIDE SEQUENCE [LARGE SCALE GENOMIC DNA]</scope>
    <source>
        <strain evidence="1">AO1-A</strain>
    </source>
</reference>
<gene>
    <name evidence="1" type="ORF">BI308_18060</name>
</gene>
<name>A0A1L9QNF1_9CYAN</name>
<organism evidence="1 2">
    <name type="scientific">Roseofilum reptotaenium AO1-A</name>
    <dbReference type="NCBI Taxonomy" id="1925591"/>
    <lineage>
        <taxon>Bacteria</taxon>
        <taxon>Bacillati</taxon>
        <taxon>Cyanobacteriota</taxon>
        <taxon>Cyanophyceae</taxon>
        <taxon>Desertifilales</taxon>
        <taxon>Desertifilaceae</taxon>
        <taxon>Roseofilum</taxon>
    </lineage>
</organism>
<protein>
    <submittedName>
        <fullName evidence="1">Uncharacterized protein</fullName>
    </submittedName>
</protein>
<dbReference type="Proteomes" id="UP000183940">
    <property type="component" value="Unassembled WGS sequence"/>
</dbReference>
<sequence length="66" mass="7466">MKSLSHAHLVGVLKLALDMNEFQPMSQLKGDRTILTRWGFWETPTGLAPTGEGFRERARAWLIIKG</sequence>
<accession>A0A1L9QNF1</accession>
<dbReference type="AlphaFoldDB" id="A0A1L9QNF1"/>
<evidence type="ECO:0000313" key="1">
    <source>
        <dbReference type="EMBL" id="OJJ24172.1"/>
    </source>
</evidence>
<comment type="caution">
    <text evidence="1">The sequence shown here is derived from an EMBL/GenBank/DDBJ whole genome shotgun (WGS) entry which is preliminary data.</text>
</comment>
<proteinExistence type="predicted"/>
<evidence type="ECO:0000313" key="2">
    <source>
        <dbReference type="Proteomes" id="UP000183940"/>
    </source>
</evidence>